<protein>
    <recommendedName>
        <fullName evidence="2">Rab-GAP TBC domain-containing protein</fullName>
    </recommendedName>
</protein>
<reference evidence="3 4" key="1">
    <citation type="journal article" date="2016" name="Nat. Commun.">
        <title>Ectomycorrhizal ecology is imprinted in the genome of the dominant symbiotic fungus Cenococcum geophilum.</title>
        <authorList>
            <consortium name="DOE Joint Genome Institute"/>
            <person name="Peter M."/>
            <person name="Kohler A."/>
            <person name="Ohm R.A."/>
            <person name="Kuo A."/>
            <person name="Krutzmann J."/>
            <person name="Morin E."/>
            <person name="Arend M."/>
            <person name="Barry K.W."/>
            <person name="Binder M."/>
            <person name="Choi C."/>
            <person name="Clum A."/>
            <person name="Copeland A."/>
            <person name="Grisel N."/>
            <person name="Haridas S."/>
            <person name="Kipfer T."/>
            <person name="LaButti K."/>
            <person name="Lindquist E."/>
            <person name="Lipzen A."/>
            <person name="Maire R."/>
            <person name="Meier B."/>
            <person name="Mihaltcheva S."/>
            <person name="Molinier V."/>
            <person name="Murat C."/>
            <person name="Poggeler S."/>
            <person name="Quandt C.A."/>
            <person name="Sperisen C."/>
            <person name="Tritt A."/>
            <person name="Tisserant E."/>
            <person name="Crous P.W."/>
            <person name="Henrissat B."/>
            <person name="Nehls U."/>
            <person name="Egli S."/>
            <person name="Spatafora J.W."/>
            <person name="Grigoriev I.V."/>
            <person name="Martin F.M."/>
        </authorList>
    </citation>
    <scope>NUCLEOTIDE SEQUENCE [LARGE SCALE GENOMIC DNA]</scope>
    <source>
        <strain evidence="3 4">CBS 459.81</strain>
    </source>
</reference>
<proteinExistence type="predicted"/>
<accession>A0A8E2JB59</accession>
<dbReference type="InterPro" id="IPR035969">
    <property type="entry name" value="Rab-GAP_TBC_sf"/>
</dbReference>
<feature type="chain" id="PRO_5034533865" description="Rab-GAP TBC domain-containing protein" evidence="1">
    <location>
        <begin position="20"/>
        <end position="173"/>
    </location>
</feature>
<dbReference type="OrthoDB" id="289721at2759"/>
<dbReference type="EMBL" id="KV745262">
    <property type="protein sequence ID" value="OCK75917.1"/>
    <property type="molecule type" value="Genomic_DNA"/>
</dbReference>
<dbReference type="InterPro" id="IPR000195">
    <property type="entry name" value="Rab-GAP-TBC_dom"/>
</dbReference>
<keyword evidence="1" id="KW-0732">Signal</keyword>
<organism evidence="3 4">
    <name type="scientific">Lepidopterella palustris CBS 459.81</name>
    <dbReference type="NCBI Taxonomy" id="1314670"/>
    <lineage>
        <taxon>Eukaryota</taxon>
        <taxon>Fungi</taxon>
        <taxon>Dikarya</taxon>
        <taxon>Ascomycota</taxon>
        <taxon>Pezizomycotina</taxon>
        <taxon>Dothideomycetes</taxon>
        <taxon>Pleosporomycetidae</taxon>
        <taxon>Mytilinidiales</taxon>
        <taxon>Argynnaceae</taxon>
        <taxon>Lepidopterella</taxon>
    </lineage>
</organism>
<feature type="signal peptide" evidence="1">
    <location>
        <begin position="1"/>
        <end position="19"/>
    </location>
</feature>
<dbReference type="Pfam" id="PF00566">
    <property type="entry name" value="RabGAP-TBC"/>
    <property type="match status" value="1"/>
</dbReference>
<name>A0A8E2JB59_9PEZI</name>
<keyword evidence="4" id="KW-1185">Reference proteome</keyword>
<evidence type="ECO:0000256" key="1">
    <source>
        <dbReference type="SAM" id="SignalP"/>
    </source>
</evidence>
<gene>
    <name evidence="3" type="ORF">K432DRAFT_429093</name>
</gene>
<dbReference type="AlphaFoldDB" id="A0A8E2JB59"/>
<dbReference type="Gene3D" id="1.10.472.80">
    <property type="entry name" value="Ypt/Rab-GAP domain of gyp1p, domain 3"/>
    <property type="match status" value="1"/>
</dbReference>
<feature type="domain" description="Rab-GAP TBC" evidence="2">
    <location>
        <begin position="6"/>
        <end position="122"/>
    </location>
</feature>
<evidence type="ECO:0000313" key="3">
    <source>
        <dbReference type="EMBL" id="OCK75917.1"/>
    </source>
</evidence>
<dbReference type="Proteomes" id="UP000250266">
    <property type="component" value="Unassembled WGS sequence"/>
</dbReference>
<dbReference type="SUPFAM" id="SSF47923">
    <property type="entry name" value="Ypt/Rab-GAP domain of gyp1p"/>
    <property type="match status" value="1"/>
</dbReference>
<evidence type="ECO:0000313" key="4">
    <source>
        <dbReference type="Proteomes" id="UP000250266"/>
    </source>
</evidence>
<sequence>MFSLSIAALLLLNLPAPLAFIALANILNRPVPLSFHTDEASGIHASYHVTLDKLALKLPHVAKKFHDIGLGPEEYLDGMYRGLFCGEGRGSRLGVEEVSRIWDVFVFEGDAVLVRTAIGVLMSLDGRGMLSGGVEEVRGMLRDGGKGGTWDVGGEERFVEVVRGAGKKDKEEK</sequence>
<evidence type="ECO:0000259" key="2">
    <source>
        <dbReference type="Pfam" id="PF00566"/>
    </source>
</evidence>